<dbReference type="OrthoDB" id="5240643at2"/>
<keyword evidence="5" id="KW-1185">Reference proteome</keyword>
<dbReference type="AlphaFoldDB" id="A0A023X257"/>
<feature type="region of interest" description="Disordered" evidence="1">
    <location>
        <begin position="290"/>
        <end position="312"/>
    </location>
</feature>
<dbReference type="Proteomes" id="UP001281130">
    <property type="component" value="Unassembled WGS sequence"/>
</dbReference>
<evidence type="ECO:0000256" key="2">
    <source>
        <dbReference type="SAM" id="Phobius"/>
    </source>
</evidence>
<evidence type="ECO:0000313" key="4">
    <source>
        <dbReference type="EMBL" id="MDX5893549.1"/>
    </source>
</evidence>
<dbReference type="RefSeq" id="WP_038680939.1">
    <property type="nucleotide sequence ID" value="NZ_CP007514.1"/>
</dbReference>
<keyword evidence="2" id="KW-0472">Membrane</keyword>
<sequence>MKAKRRLVTEESGLALPVAIMTVALLGVLGAGLLVFATTDLGIAAEENQSQRAFEMADAGVQAAKRQIDDDPRRSRYDADPADNLPWALQQGGVTLRDLDGDGNLTDRVKVTIESTGTETFRVISEGRYGSAIRKVEAVFGISGAVSIPRAYFARGAITLKGSADPVDVSFFSRTSITVNRSLGGTEDKYFGRWAASASSGSYPNPYNLTARSSIAPGVAAPKVDGSSVPGAGRVFTSTTSPRLTIPYGSTQDDSKIAFPFKVTNFAEDRQEIDQLRDQALALEVETGQPHYIDSTPGNGVDDPGLPNGGTDIGSWPSNSAYDTVVFYKYAAYNDKNNVTFKSGPSNPNPPCNTSQKGVIVVENGDATWASNRPFNGGIVVRAYNASRTNFHSSGGKFEGSGTPCIAGYVNTSGSMSMTGNIGSGYVEALSDLKPFNGAPQAESWRELYE</sequence>
<evidence type="ECO:0000313" key="5">
    <source>
        <dbReference type="Proteomes" id="UP000025229"/>
    </source>
</evidence>
<keyword evidence="2" id="KW-0812">Transmembrane</keyword>
<accession>A0A023X257</accession>
<organism evidence="3 5">
    <name type="scientific">Rubrobacter radiotolerans</name>
    <name type="common">Arthrobacter radiotolerans</name>
    <dbReference type="NCBI Taxonomy" id="42256"/>
    <lineage>
        <taxon>Bacteria</taxon>
        <taxon>Bacillati</taxon>
        <taxon>Actinomycetota</taxon>
        <taxon>Rubrobacteria</taxon>
        <taxon>Rubrobacterales</taxon>
        <taxon>Rubrobacteraceae</taxon>
        <taxon>Rubrobacter</taxon>
    </lineage>
</organism>
<dbReference type="EMBL" id="JAWXXX010000001">
    <property type="protein sequence ID" value="MDX5893549.1"/>
    <property type="molecule type" value="Genomic_DNA"/>
</dbReference>
<evidence type="ECO:0000256" key="1">
    <source>
        <dbReference type="SAM" id="MobiDB-lite"/>
    </source>
</evidence>
<evidence type="ECO:0000313" key="3">
    <source>
        <dbReference type="EMBL" id="AHY46139.1"/>
    </source>
</evidence>
<dbReference type="STRING" id="42256.RradSPS_0856"/>
<dbReference type="EMBL" id="CP007514">
    <property type="protein sequence ID" value="AHY46139.1"/>
    <property type="molecule type" value="Genomic_DNA"/>
</dbReference>
<dbReference type="HOGENOM" id="CLU_560062_0_0_11"/>
<reference evidence="3 5" key="1">
    <citation type="submission" date="2014-03" db="EMBL/GenBank/DDBJ databases">
        <title>Complete genome sequence of the Radio-Resistant Rubrobacter radiotolerans RSPS-4.</title>
        <authorList>
            <person name="Egas C.C."/>
            <person name="Barroso C.C."/>
            <person name="Froufe H.J.C."/>
            <person name="Pacheco J.J."/>
            <person name="Albuquerque L.L."/>
            <person name="da Costa M.M.S."/>
        </authorList>
    </citation>
    <scope>NUCLEOTIDE SEQUENCE [LARGE SCALE GENOMIC DNA]</scope>
    <source>
        <strain evidence="3 5">RSPS-4</strain>
    </source>
</reference>
<keyword evidence="2" id="KW-1133">Transmembrane helix</keyword>
<dbReference type="KEGG" id="rrd:RradSPS_0856"/>
<protein>
    <submittedName>
        <fullName evidence="3">Uncharacterized protein</fullName>
    </submittedName>
</protein>
<gene>
    <name evidence="3" type="ORF">RradSPS_0856</name>
    <name evidence="4" type="ORF">SIL72_05840</name>
</gene>
<feature type="transmembrane region" description="Helical" evidence="2">
    <location>
        <begin position="12"/>
        <end position="37"/>
    </location>
</feature>
<name>A0A023X257_RUBRA</name>
<reference evidence="4" key="2">
    <citation type="submission" date="2023-11" db="EMBL/GenBank/DDBJ databases">
        <title>MicrobeMod: A computational toolkit for identifying prokaryotic methylation and restriction-modification with nanopore sequencing.</title>
        <authorList>
            <person name="Crits-Christoph A."/>
            <person name="Kang S.C."/>
            <person name="Lee H."/>
            <person name="Ostrov N."/>
        </authorList>
    </citation>
    <scope>NUCLEOTIDE SEQUENCE</scope>
    <source>
        <strain evidence="4">ATCC 51242</strain>
    </source>
</reference>
<proteinExistence type="predicted"/>
<dbReference type="Proteomes" id="UP000025229">
    <property type="component" value="Chromosome"/>
</dbReference>